<comment type="caution">
    <text evidence="2">The sequence shown here is derived from an EMBL/GenBank/DDBJ whole genome shotgun (WGS) entry which is preliminary data.</text>
</comment>
<gene>
    <name evidence="2" type="ORF">DVH24_021793</name>
</gene>
<dbReference type="AlphaFoldDB" id="A0A498ITK4"/>
<evidence type="ECO:0000256" key="1">
    <source>
        <dbReference type="SAM" id="Phobius"/>
    </source>
</evidence>
<protein>
    <submittedName>
        <fullName evidence="2">Uncharacterized protein</fullName>
    </submittedName>
</protein>
<keyword evidence="1" id="KW-0472">Membrane</keyword>
<accession>A0A498ITK4</accession>
<dbReference type="Proteomes" id="UP000290289">
    <property type="component" value="Chromosome 10"/>
</dbReference>
<keyword evidence="3" id="KW-1185">Reference proteome</keyword>
<evidence type="ECO:0000313" key="2">
    <source>
        <dbReference type="EMBL" id="RXH86520.1"/>
    </source>
</evidence>
<sequence length="49" mass="5345">MLQSMRRRLVGGEGMLGGGSCSRKLGFFCCILWLGPLLFVGSIGLVWQI</sequence>
<feature type="transmembrane region" description="Helical" evidence="1">
    <location>
        <begin position="25"/>
        <end position="47"/>
    </location>
</feature>
<reference evidence="2 3" key="1">
    <citation type="submission" date="2018-10" db="EMBL/GenBank/DDBJ databases">
        <title>A high-quality apple genome assembly.</title>
        <authorList>
            <person name="Hu J."/>
        </authorList>
    </citation>
    <scope>NUCLEOTIDE SEQUENCE [LARGE SCALE GENOMIC DNA]</scope>
    <source>
        <strain evidence="3">cv. HFTH1</strain>
        <tissue evidence="2">Young leaf</tissue>
    </source>
</reference>
<dbReference type="EMBL" id="RDQH01000336">
    <property type="protein sequence ID" value="RXH86520.1"/>
    <property type="molecule type" value="Genomic_DNA"/>
</dbReference>
<evidence type="ECO:0000313" key="3">
    <source>
        <dbReference type="Proteomes" id="UP000290289"/>
    </source>
</evidence>
<keyword evidence="1" id="KW-1133">Transmembrane helix</keyword>
<organism evidence="2 3">
    <name type="scientific">Malus domestica</name>
    <name type="common">Apple</name>
    <name type="synonym">Pyrus malus</name>
    <dbReference type="NCBI Taxonomy" id="3750"/>
    <lineage>
        <taxon>Eukaryota</taxon>
        <taxon>Viridiplantae</taxon>
        <taxon>Streptophyta</taxon>
        <taxon>Embryophyta</taxon>
        <taxon>Tracheophyta</taxon>
        <taxon>Spermatophyta</taxon>
        <taxon>Magnoliopsida</taxon>
        <taxon>eudicotyledons</taxon>
        <taxon>Gunneridae</taxon>
        <taxon>Pentapetalae</taxon>
        <taxon>rosids</taxon>
        <taxon>fabids</taxon>
        <taxon>Rosales</taxon>
        <taxon>Rosaceae</taxon>
        <taxon>Amygdaloideae</taxon>
        <taxon>Maleae</taxon>
        <taxon>Malus</taxon>
    </lineage>
</organism>
<name>A0A498ITK4_MALDO</name>
<keyword evidence="1" id="KW-0812">Transmembrane</keyword>
<proteinExistence type="predicted"/>